<comment type="caution">
    <text evidence="2">The sequence shown here is derived from an EMBL/GenBank/DDBJ whole genome shotgun (WGS) entry which is preliminary data.</text>
</comment>
<name>A0AAV1PC27_SCOSC</name>
<proteinExistence type="predicted"/>
<gene>
    <name evidence="2" type="ORF">FSCOSCO3_A037695</name>
</gene>
<evidence type="ECO:0000256" key="1">
    <source>
        <dbReference type="SAM" id="MobiDB-lite"/>
    </source>
</evidence>
<evidence type="ECO:0000313" key="2">
    <source>
        <dbReference type="EMBL" id="CAK6968973.1"/>
    </source>
</evidence>
<protein>
    <submittedName>
        <fullName evidence="2">Uncharacterized protein si:ch211-127m7.2</fullName>
    </submittedName>
</protein>
<dbReference type="AlphaFoldDB" id="A0AAV1PC27"/>
<accession>A0AAV1PC27</accession>
<dbReference type="EMBL" id="CAWUFR010000128">
    <property type="protein sequence ID" value="CAK6968973.1"/>
    <property type="molecule type" value="Genomic_DNA"/>
</dbReference>
<dbReference type="Proteomes" id="UP001314229">
    <property type="component" value="Unassembled WGS sequence"/>
</dbReference>
<sequence length="189" mass="21346">MSERHRALPSWMSKKQETEKQKEPLKSRRKRNAARAVFYCMNEKELTEAAVSYLTNRACEDHVTLHTSQQVEDKTGDTTVKMRVKTAASKTIAEPVMEALEEESLDCVDAQEMTYVSETDLDITEVQTVPYTEIPQHQGSEGQRSEPVQDHSGPVNAGLQAEKGETQAQTPEDAVEDDSLRLVREIFFT</sequence>
<keyword evidence="3" id="KW-1185">Reference proteome</keyword>
<feature type="region of interest" description="Disordered" evidence="1">
    <location>
        <begin position="136"/>
        <end position="177"/>
    </location>
</feature>
<feature type="region of interest" description="Disordered" evidence="1">
    <location>
        <begin position="1"/>
        <end position="31"/>
    </location>
</feature>
<feature type="compositionally biased region" description="Basic and acidic residues" evidence="1">
    <location>
        <begin position="14"/>
        <end position="26"/>
    </location>
</feature>
<organism evidence="2 3">
    <name type="scientific">Scomber scombrus</name>
    <name type="common">Atlantic mackerel</name>
    <name type="synonym">Scomber vernalis</name>
    <dbReference type="NCBI Taxonomy" id="13677"/>
    <lineage>
        <taxon>Eukaryota</taxon>
        <taxon>Metazoa</taxon>
        <taxon>Chordata</taxon>
        <taxon>Craniata</taxon>
        <taxon>Vertebrata</taxon>
        <taxon>Euteleostomi</taxon>
        <taxon>Actinopterygii</taxon>
        <taxon>Neopterygii</taxon>
        <taxon>Teleostei</taxon>
        <taxon>Neoteleostei</taxon>
        <taxon>Acanthomorphata</taxon>
        <taxon>Pelagiaria</taxon>
        <taxon>Scombriformes</taxon>
        <taxon>Scombridae</taxon>
        <taxon>Scomber</taxon>
    </lineage>
</organism>
<reference evidence="2 3" key="1">
    <citation type="submission" date="2024-01" db="EMBL/GenBank/DDBJ databases">
        <authorList>
            <person name="Alioto T."/>
            <person name="Alioto T."/>
            <person name="Gomez Garrido J."/>
        </authorList>
    </citation>
    <scope>NUCLEOTIDE SEQUENCE [LARGE SCALE GENOMIC DNA]</scope>
</reference>
<evidence type="ECO:0000313" key="3">
    <source>
        <dbReference type="Proteomes" id="UP001314229"/>
    </source>
</evidence>